<sequence length="105" mass="11029">MTPPTTPPTTVVDAVAQALPPSAPLPVASPHDDLVAGWWAGLSPARQQQVRGLEGSEPLPRWAATELGRAGVSCPLTLVDEHGRLVRRALAPEALVRLLSTDVLS</sequence>
<accession>A0A2T0QXE7</accession>
<dbReference type="EMBL" id="PVZF01000016">
    <property type="protein sequence ID" value="PRY10559.1"/>
    <property type="molecule type" value="Genomic_DNA"/>
</dbReference>
<organism evidence="1 2">
    <name type="scientific">Kineococcus rhizosphaerae</name>
    <dbReference type="NCBI Taxonomy" id="559628"/>
    <lineage>
        <taxon>Bacteria</taxon>
        <taxon>Bacillati</taxon>
        <taxon>Actinomycetota</taxon>
        <taxon>Actinomycetes</taxon>
        <taxon>Kineosporiales</taxon>
        <taxon>Kineosporiaceae</taxon>
        <taxon>Kineococcus</taxon>
    </lineage>
</organism>
<name>A0A2T0QXE7_9ACTN</name>
<dbReference type="AlphaFoldDB" id="A0A2T0QXE7"/>
<comment type="caution">
    <text evidence="1">The sequence shown here is derived from an EMBL/GenBank/DDBJ whole genome shotgun (WGS) entry which is preliminary data.</text>
</comment>
<evidence type="ECO:0000313" key="2">
    <source>
        <dbReference type="Proteomes" id="UP000238083"/>
    </source>
</evidence>
<evidence type="ECO:0000313" key="1">
    <source>
        <dbReference type="EMBL" id="PRY10559.1"/>
    </source>
</evidence>
<proteinExistence type="predicted"/>
<keyword evidence="2" id="KW-1185">Reference proteome</keyword>
<dbReference type="RefSeq" id="WP_146149566.1">
    <property type="nucleotide sequence ID" value="NZ_PVZF01000016.1"/>
</dbReference>
<reference evidence="1 2" key="1">
    <citation type="submission" date="2018-03" db="EMBL/GenBank/DDBJ databases">
        <title>Genomic Encyclopedia of Archaeal and Bacterial Type Strains, Phase II (KMG-II): from individual species to whole genera.</title>
        <authorList>
            <person name="Goeker M."/>
        </authorList>
    </citation>
    <scope>NUCLEOTIDE SEQUENCE [LARGE SCALE GENOMIC DNA]</scope>
    <source>
        <strain evidence="1 2">DSM 19711</strain>
    </source>
</reference>
<dbReference type="Proteomes" id="UP000238083">
    <property type="component" value="Unassembled WGS sequence"/>
</dbReference>
<gene>
    <name evidence="1" type="ORF">CLV37_116112</name>
</gene>
<protein>
    <submittedName>
        <fullName evidence="1">Uncharacterized protein</fullName>
    </submittedName>
</protein>